<name>A0A7X0XRA0_9LIST</name>
<feature type="transmembrane region" description="Helical" evidence="7">
    <location>
        <begin position="69"/>
        <end position="88"/>
    </location>
</feature>
<dbReference type="InterPro" id="IPR032818">
    <property type="entry name" value="DedA-like"/>
</dbReference>
<reference evidence="12 13" key="1">
    <citation type="submission" date="2020-03" db="EMBL/GenBank/DDBJ databases">
        <title>Soil Listeria distribution.</title>
        <authorList>
            <person name="Liao J."/>
            <person name="Wiedmann M."/>
        </authorList>
    </citation>
    <scope>NUCLEOTIDE SEQUENCE [LARGE SCALE GENOMIC DNA]</scope>
    <source>
        <strain evidence="11 13">FSL L7-1017</strain>
        <strain evidence="10 14">FSL L7-1299</strain>
        <strain evidence="9 12">FSL L7-1658</strain>
    </source>
</reference>
<dbReference type="Proteomes" id="UP000547643">
    <property type="component" value="Unassembled WGS sequence"/>
</dbReference>
<evidence type="ECO:0000313" key="12">
    <source>
        <dbReference type="Proteomes" id="UP000544413"/>
    </source>
</evidence>
<dbReference type="InterPro" id="IPR032816">
    <property type="entry name" value="VTT_dom"/>
</dbReference>
<dbReference type="EMBL" id="JAARPT010000008">
    <property type="protein sequence ID" value="MBC1402679.1"/>
    <property type="molecule type" value="Genomic_DNA"/>
</dbReference>
<dbReference type="NCBIfam" id="NF008102">
    <property type="entry name" value="PRK10847.1"/>
    <property type="match status" value="1"/>
</dbReference>
<evidence type="ECO:0000259" key="8">
    <source>
        <dbReference type="Pfam" id="PF09335"/>
    </source>
</evidence>
<comment type="subcellular location">
    <subcellularLocation>
        <location evidence="1 7">Cell membrane</location>
        <topology evidence="1 7">Multi-pass membrane protein</topology>
    </subcellularLocation>
</comment>
<keyword evidence="5 7" id="KW-1133">Transmembrane helix</keyword>
<feature type="domain" description="VTT" evidence="8">
    <location>
        <begin position="49"/>
        <end position="177"/>
    </location>
</feature>
<keyword evidence="3 7" id="KW-1003">Cell membrane</keyword>
<dbReference type="Proteomes" id="UP000544413">
    <property type="component" value="Unassembled WGS sequence"/>
</dbReference>
<dbReference type="RefSeq" id="WP_185370714.1">
    <property type="nucleotide sequence ID" value="NZ_JAAROT010000003.1"/>
</dbReference>
<evidence type="ECO:0000256" key="4">
    <source>
        <dbReference type="ARBA" id="ARBA00022692"/>
    </source>
</evidence>
<evidence type="ECO:0000256" key="6">
    <source>
        <dbReference type="ARBA" id="ARBA00023136"/>
    </source>
</evidence>
<evidence type="ECO:0000313" key="13">
    <source>
        <dbReference type="Proteomes" id="UP000547643"/>
    </source>
</evidence>
<evidence type="ECO:0000256" key="2">
    <source>
        <dbReference type="ARBA" id="ARBA00010792"/>
    </source>
</evidence>
<dbReference type="EMBL" id="JAARSH010000007">
    <property type="protein sequence ID" value="MBC1616923.1"/>
    <property type="molecule type" value="Genomic_DNA"/>
</dbReference>
<dbReference type="Proteomes" id="UP000574104">
    <property type="component" value="Unassembled WGS sequence"/>
</dbReference>
<dbReference type="EMBL" id="JAARUV010000003">
    <property type="protein sequence ID" value="MBC1779237.1"/>
    <property type="molecule type" value="Genomic_DNA"/>
</dbReference>
<evidence type="ECO:0000256" key="7">
    <source>
        <dbReference type="RuleBase" id="RU367016"/>
    </source>
</evidence>
<dbReference type="GO" id="GO:0005886">
    <property type="term" value="C:plasma membrane"/>
    <property type="evidence" value="ECO:0007669"/>
    <property type="project" value="UniProtKB-SubCell"/>
</dbReference>
<organism evidence="11 13">
    <name type="scientific">Listeria booriae</name>
    <dbReference type="NCBI Taxonomy" id="1552123"/>
    <lineage>
        <taxon>Bacteria</taxon>
        <taxon>Bacillati</taxon>
        <taxon>Bacillota</taxon>
        <taxon>Bacilli</taxon>
        <taxon>Bacillales</taxon>
        <taxon>Listeriaceae</taxon>
        <taxon>Listeria</taxon>
    </lineage>
</organism>
<keyword evidence="6 7" id="KW-0472">Membrane</keyword>
<comment type="similarity">
    <text evidence="2 7">Belongs to the DedA family.</text>
</comment>
<dbReference type="AlphaFoldDB" id="A0A7X0XRA0"/>
<proteinExistence type="inferred from homology"/>
<dbReference type="Pfam" id="PF09335">
    <property type="entry name" value="VTT_dom"/>
    <property type="match status" value="1"/>
</dbReference>
<evidence type="ECO:0000313" key="10">
    <source>
        <dbReference type="EMBL" id="MBC1616923.1"/>
    </source>
</evidence>
<evidence type="ECO:0000256" key="3">
    <source>
        <dbReference type="ARBA" id="ARBA00022475"/>
    </source>
</evidence>
<sequence length="221" mass="24804">MEIIKALISFIIHIDQHLVEIINTFGIWTYVIIFLIVFIETGLVIFPFLPGDSLLFAAGALAVLPGSDLNIFILLIVLWVAAVLGDTVNYHIGKKIGTSIPQDSWLGKVINQEKMDKAEAFFNKHGGKTIFIARFMPFIRTFAPFVAGASRMNYRYFLNYNILGATVWVLLCTLAGYFFGNIPIVKENFSLVVLGIIFVSILPMIFSFIKSKMDNKKAKTK</sequence>
<dbReference type="PANTHER" id="PTHR30353:SF0">
    <property type="entry name" value="TRANSMEMBRANE PROTEIN"/>
    <property type="match status" value="1"/>
</dbReference>
<evidence type="ECO:0000313" key="14">
    <source>
        <dbReference type="Proteomes" id="UP000574104"/>
    </source>
</evidence>
<feature type="transmembrane region" description="Helical" evidence="7">
    <location>
        <begin position="160"/>
        <end position="179"/>
    </location>
</feature>
<feature type="transmembrane region" description="Helical" evidence="7">
    <location>
        <begin position="21"/>
        <end position="49"/>
    </location>
</feature>
<evidence type="ECO:0000256" key="5">
    <source>
        <dbReference type="ARBA" id="ARBA00022989"/>
    </source>
</evidence>
<gene>
    <name evidence="9" type="ORF">HB836_13890</name>
    <name evidence="10" type="ORF">HB904_12030</name>
    <name evidence="11" type="ORF">HCA46_10340</name>
</gene>
<accession>A0A7X0XRA0</accession>
<evidence type="ECO:0000256" key="1">
    <source>
        <dbReference type="ARBA" id="ARBA00004651"/>
    </source>
</evidence>
<dbReference type="InterPro" id="IPR058127">
    <property type="entry name" value="DedA"/>
</dbReference>
<evidence type="ECO:0000313" key="9">
    <source>
        <dbReference type="EMBL" id="MBC1402679.1"/>
    </source>
</evidence>
<feature type="transmembrane region" description="Helical" evidence="7">
    <location>
        <begin position="191"/>
        <end position="209"/>
    </location>
</feature>
<comment type="caution">
    <text evidence="11">The sequence shown here is derived from an EMBL/GenBank/DDBJ whole genome shotgun (WGS) entry which is preliminary data.</text>
</comment>
<dbReference type="PANTHER" id="PTHR30353">
    <property type="entry name" value="INNER MEMBRANE PROTEIN DEDA-RELATED"/>
    <property type="match status" value="1"/>
</dbReference>
<evidence type="ECO:0000313" key="11">
    <source>
        <dbReference type="EMBL" id="MBC1779237.1"/>
    </source>
</evidence>
<keyword evidence="4 7" id="KW-0812">Transmembrane</keyword>
<protein>
    <submittedName>
        <fullName evidence="11">DedA family protein</fullName>
    </submittedName>
</protein>